<reference evidence="3" key="1">
    <citation type="journal article" date="2018" name="Genome Biol.">
        <title>SKESA: strategic k-mer extension for scrupulous assemblies.</title>
        <authorList>
            <person name="Souvorov A."/>
            <person name="Agarwala R."/>
            <person name="Lipman D.J."/>
        </authorList>
    </citation>
    <scope>NUCLEOTIDE SEQUENCE</scope>
    <source>
        <strain evidence="3">10-8458</strain>
    </source>
</reference>
<gene>
    <name evidence="2" type="ORF">DPK62_25375</name>
    <name evidence="3" type="ORF">G4I95_004413</name>
</gene>
<feature type="coiled-coil region" evidence="1">
    <location>
        <begin position="197"/>
        <end position="231"/>
    </location>
</feature>
<organism evidence="2">
    <name type="scientific">Salmonella enterica subsp. enterica serovar Lattenkamp</name>
    <dbReference type="NCBI Taxonomy" id="2564671"/>
    <lineage>
        <taxon>Bacteria</taxon>
        <taxon>Pseudomonadati</taxon>
        <taxon>Pseudomonadota</taxon>
        <taxon>Gammaproteobacteria</taxon>
        <taxon>Enterobacterales</taxon>
        <taxon>Enterobacteriaceae</taxon>
        <taxon>Salmonella</taxon>
    </lineage>
</organism>
<evidence type="ECO:0000313" key="2">
    <source>
        <dbReference type="EMBL" id="EBW4471826.1"/>
    </source>
</evidence>
<dbReference type="Proteomes" id="UP000839639">
    <property type="component" value="Unassembled WGS sequence"/>
</dbReference>
<sequence length="343" mass="37747">MRTINFTGKLTTQEPLTVIMKGASSSSGHRLPRNGGPAAVPYFPATSIRGVIRHAAHQVVVDRVKAENNGVLPFDLADHFMLAQGVDIADRAEGHFLGEIDAGIRIRASNPLLSLFGRWRLAGKVGIGNAIPTSDGQWAILNSGARTVMFERDESLIELLDPDQVARLERIMAEQADASIDVQMFKTEQTALKKMLKTVAKEDVQALRDKINALDEKIQARKDEKSEARESIRRPLDPYEAFITGAELSHRMTIKNATDTEAGLFIAALIRFASDPRLGSHHAHNCGLVNAEWQLTTWKPGELKPVYLGEISITPRGVEITGNEVENMLESFANNKSLDFSVC</sequence>
<name>A0A5W2M0L5_SALET</name>
<keyword evidence="1" id="KW-0175">Coiled coil</keyword>
<accession>A0A5W2M0L5</accession>
<protein>
    <submittedName>
        <fullName evidence="2">CRISPR-associated protein Csf2</fullName>
    </submittedName>
</protein>
<reference evidence="2" key="2">
    <citation type="submission" date="2018-06" db="EMBL/GenBank/DDBJ databases">
        <authorList>
            <person name="Ashton P.M."/>
            <person name="Dallman T."/>
            <person name="Nair S."/>
            <person name="De Pinna E."/>
            <person name="Peters T."/>
            <person name="Grant K."/>
        </authorList>
    </citation>
    <scope>NUCLEOTIDE SEQUENCE [LARGE SCALE GENOMIC DNA]</scope>
    <source>
        <strain evidence="2">149361</strain>
    </source>
</reference>
<dbReference type="EMBL" id="AAHIJD010000082">
    <property type="protein sequence ID" value="EBW4471826.1"/>
    <property type="molecule type" value="Genomic_DNA"/>
</dbReference>
<proteinExistence type="predicted"/>
<reference evidence="3" key="3">
    <citation type="submission" date="2018-07" db="EMBL/GenBank/DDBJ databases">
        <authorList>
            <consortium name="NCBI Pathogen Detection Project"/>
        </authorList>
    </citation>
    <scope>NUCLEOTIDE SEQUENCE</scope>
    <source>
        <strain evidence="3">10-8458</strain>
    </source>
</reference>
<comment type="caution">
    <text evidence="2">The sequence shown here is derived from an EMBL/GenBank/DDBJ whole genome shotgun (WGS) entry which is preliminary data.</text>
</comment>
<evidence type="ECO:0000313" key="3">
    <source>
        <dbReference type="EMBL" id="HAE6197122.1"/>
    </source>
</evidence>
<dbReference type="EMBL" id="DAASNA010000024">
    <property type="protein sequence ID" value="HAE6197122.1"/>
    <property type="molecule type" value="Genomic_DNA"/>
</dbReference>
<evidence type="ECO:0000256" key="1">
    <source>
        <dbReference type="SAM" id="Coils"/>
    </source>
</evidence>
<dbReference type="AlphaFoldDB" id="A0A5W2M0L5"/>